<reference evidence="2 3" key="1">
    <citation type="submission" date="2021-12" db="EMBL/GenBank/DDBJ databases">
        <title>Genome seq of p7.</title>
        <authorList>
            <person name="Seo T."/>
        </authorList>
    </citation>
    <scope>NUCLEOTIDE SEQUENCE [LARGE SCALE GENOMIC DNA]</scope>
    <source>
        <strain evidence="2 3">P7</strain>
    </source>
</reference>
<proteinExistence type="predicted"/>
<dbReference type="Gene3D" id="3.30.70.100">
    <property type="match status" value="1"/>
</dbReference>
<gene>
    <name evidence="2" type="ORF">LXT12_21965</name>
</gene>
<evidence type="ECO:0000259" key="1">
    <source>
        <dbReference type="Pfam" id="PF07045"/>
    </source>
</evidence>
<keyword evidence="3" id="KW-1185">Reference proteome</keyword>
<dbReference type="Proteomes" id="UP001201463">
    <property type="component" value="Unassembled WGS sequence"/>
</dbReference>
<sequence>MPSAYILANVTVTNPAQYEDYRKFSSIAMQVHGAEVCVRGGAVTVLEGDWTPERVVLLKFPSREAAQSFYDSPEYSRARQARESAAIMRMVLIDGV</sequence>
<dbReference type="EMBL" id="JAJTWT010000011">
    <property type="protein sequence ID" value="MCE4539921.1"/>
    <property type="molecule type" value="Genomic_DNA"/>
</dbReference>
<protein>
    <submittedName>
        <fullName evidence="2">DUF1330 domain-containing protein</fullName>
    </submittedName>
</protein>
<organism evidence="2 3">
    <name type="scientific">Pelomonas caseinilytica</name>
    <dbReference type="NCBI Taxonomy" id="2906763"/>
    <lineage>
        <taxon>Bacteria</taxon>
        <taxon>Pseudomonadati</taxon>
        <taxon>Pseudomonadota</taxon>
        <taxon>Betaproteobacteria</taxon>
        <taxon>Burkholderiales</taxon>
        <taxon>Sphaerotilaceae</taxon>
        <taxon>Roseateles</taxon>
    </lineage>
</organism>
<name>A0ABS8XGB4_9BURK</name>
<dbReference type="InterPro" id="IPR010753">
    <property type="entry name" value="DUF1330"/>
</dbReference>
<evidence type="ECO:0000313" key="2">
    <source>
        <dbReference type="EMBL" id="MCE4539921.1"/>
    </source>
</evidence>
<feature type="domain" description="DUF1330" evidence="1">
    <location>
        <begin position="3"/>
        <end position="96"/>
    </location>
</feature>
<comment type="caution">
    <text evidence="2">The sequence shown here is derived from an EMBL/GenBank/DDBJ whole genome shotgun (WGS) entry which is preliminary data.</text>
</comment>
<dbReference type="SUPFAM" id="SSF54909">
    <property type="entry name" value="Dimeric alpha+beta barrel"/>
    <property type="match status" value="1"/>
</dbReference>
<evidence type="ECO:0000313" key="3">
    <source>
        <dbReference type="Proteomes" id="UP001201463"/>
    </source>
</evidence>
<dbReference type="PANTHER" id="PTHR41521:SF4">
    <property type="entry name" value="BLR0684 PROTEIN"/>
    <property type="match status" value="1"/>
</dbReference>
<dbReference type="PANTHER" id="PTHR41521">
    <property type="match status" value="1"/>
</dbReference>
<dbReference type="RefSeq" id="WP_233394435.1">
    <property type="nucleotide sequence ID" value="NZ_JAJTWT010000011.1"/>
</dbReference>
<dbReference type="Pfam" id="PF07045">
    <property type="entry name" value="DUF1330"/>
    <property type="match status" value="1"/>
</dbReference>
<dbReference type="InterPro" id="IPR011008">
    <property type="entry name" value="Dimeric_a/b-barrel"/>
</dbReference>
<accession>A0ABS8XGB4</accession>